<comment type="similarity">
    <text evidence="1">Belongs to the glycosyltransferase 2 family.</text>
</comment>
<keyword evidence="3 5" id="KW-0808">Transferase</keyword>
<evidence type="ECO:0000256" key="2">
    <source>
        <dbReference type="ARBA" id="ARBA00022676"/>
    </source>
</evidence>
<name>A0A367GNL9_9SPHI</name>
<dbReference type="AlphaFoldDB" id="A0A367GNL9"/>
<keyword evidence="2" id="KW-0328">Glycosyltransferase</keyword>
<dbReference type="Pfam" id="PF00535">
    <property type="entry name" value="Glycos_transf_2"/>
    <property type="match status" value="1"/>
</dbReference>
<gene>
    <name evidence="5" type="ORF">DJ568_12460</name>
</gene>
<proteinExistence type="inferred from homology"/>
<evidence type="ECO:0000256" key="3">
    <source>
        <dbReference type="ARBA" id="ARBA00022679"/>
    </source>
</evidence>
<dbReference type="InterPro" id="IPR029044">
    <property type="entry name" value="Nucleotide-diphossugar_trans"/>
</dbReference>
<evidence type="ECO:0000313" key="6">
    <source>
        <dbReference type="Proteomes" id="UP000253209"/>
    </source>
</evidence>
<keyword evidence="6" id="KW-1185">Reference proteome</keyword>
<reference evidence="5 6" key="1">
    <citation type="submission" date="2018-05" db="EMBL/GenBank/DDBJ databases">
        <title>Mucilaginibacter hurinus sp. nov., isolated from briquette warehouse soil.</title>
        <authorList>
            <person name="Choi L."/>
        </authorList>
    </citation>
    <scope>NUCLEOTIDE SEQUENCE [LARGE SCALE GENOMIC DNA]</scope>
    <source>
        <strain evidence="5 6">ZR32</strain>
    </source>
</reference>
<evidence type="ECO:0000313" key="5">
    <source>
        <dbReference type="EMBL" id="RCH54625.1"/>
    </source>
</evidence>
<dbReference type="PANTHER" id="PTHR43179:SF12">
    <property type="entry name" value="GALACTOFURANOSYLTRANSFERASE GLFT2"/>
    <property type="match status" value="1"/>
</dbReference>
<dbReference type="OrthoDB" id="9771846at2"/>
<dbReference type="SUPFAM" id="SSF53448">
    <property type="entry name" value="Nucleotide-diphospho-sugar transferases"/>
    <property type="match status" value="1"/>
</dbReference>
<feature type="domain" description="Glycosyltransferase 2-like" evidence="4">
    <location>
        <begin position="8"/>
        <end position="109"/>
    </location>
</feature>
<sequence length="331" mass="38388">MTGIKVGIVTVTYGNRFELLKQVIDRVTGFSNVSDIIIVDNASVYDVKDAISNDKVTVLTNSDNRGSAGGYKQGIEYCYNHTAVDFIWLLDDDNLPAYDCLNKLLTEWDLIKSTPEKKALFCFRKDRIAHVRIAQGEDPGRYYLVPDNFLGFSFFRIFINKFYKARDIIKRHNSFKERVLLPYVPYGGLLMHRNMVTSIGLPDERFFLYVDDSEYSYRITQSGGKIWLIPSCEVVDIDKSQGIGYSKRCFHSQLLDQWNFRTYYHIRNRVYFYKRVAVQNNFVFALNKTLYLAYLHWISIFSGKQAEFRKLKSAINEGLSGNLGKINTDNF</sequence>
<dbReference type="InterPro" id="IPR001173">
    <property type="entry name" value="Glyco_trans_2-like"/>
</dbReference>
<dbReference type="PANTHER" id="PTHR43179">
    <property type="entry name" value="RHAMNOSYLTRANSFERASE WBBL"/>
    <property type="match status" value="1"/>
</dbReference>
<dbReference type="Gene3D" id="3.90.550.10">
    <property type="entry name" value="Spore Coat Polysaccharide Biosynthesis Protein SpsA, Chain A"/>
    <property type="match status" value="1"/>
</dbReference>
<dbReference type="RefSeq" id="WP_114005608.1">
    <property type="nucleotide sequence ID" value="NZ_QGDC01000006.1"/>
</dbReference>
<accession>A0A367GNL9</accession>
<evidence type="ECO:0000259" key="4">
    <source>
        <dbReference type="Pfam" id="PF00535"/>
    </source>
</evidence>
<dbReference type="Proteomes" id="UP000253209">
    <property type="component" value="Unassembled WGS sequence"/>
</dbReference>
<organism evidence="5 6">
    <name type="scientific">Mucilaginibacter hurinus</name>
    <dbReference type="NCBI Taxonomy" id="2201324"/>
    <lineage>
        <taxon>Bacteria</taxon>
        <taxon>Pseudomonadati</taxon>
        <taxon>Bacteroidota</taxon>
        <taxon>Sphingobacteriia</taxon>
        <taxon>Sphingobacteriales</taxon>
        <taxon>Sphingobacteriaceae</taxon>
        <taxon>Mucilaginibacter</taxon>
    </lineage>
</organism>
<dbReference type="EMBL" id="QGDC01000006">
    <property type="protein sequence ID" value="RCH54625.1"/>
    <property type="molecule type" value="Genomic_DNA"/>
</dbReference>
<evidence type="ECO:0000256" key="1">
    <source>
        <dbReference type="ARBA" id="ARBA00006739"/>
    </source>
</evidence>
<dbReference type="GO" id="GO:0016757">
    <property type="term" value="F:glycosyltransferase activity"/>
    <property type="evidence" value="ECO:0007669"/>
    <property type="project" value="UniProtKB-KW"/>
</dbReference>
<comment type="caution">
    <text evidence="5">The sequence shown here is derived from an EMBL/GenBank/DDBJ whole genome shotgun (WGS) entry which is preliminary data.</text>
</comment>
<protein>
    <submittedName>
        <fullName evidence="5">Family 2 glycosyl transferase</fullName>
    </submittedName>
</protein>